<organism evidence="3 4">
    <name type="scientific">Nocardiopsis gilva YIM 90087</name>
    <dbReference type="NCBI Taxonomy" id="1235441"/>
    <lineage>
        <taxon>Bacteria</taxon>
        <taxon>Bacillati</taxon>
        <taxon>Actinomycetota</taxon>
        <taxon>Actinomycetes</taxon>
        <taxon>Streptosporangiales</taxon>
        <taxon>Nocardiopsidaceae</taxon>
        <taxon>Nocardiopsis</taxon>
    </lineage>
</organism>
<keyword evidence="2" id="KW-0472">Membrane</keyword>
<dbReference type="InterPro" id="IPR021235">
    <property type="entry name" value="DUF2637"/>
</dbReference>
<keyword evidence="2" id="KW-0812">Transmembrane</keyword>
<dbReference type="OrthoDB" id="4333663at2"/>
<feature type="transmembrane region" description="Helical" evidence="2">
    <location>
        <begin position="110"/>
        <end position="130"/>
    </location>
</feature>
<dbReference type="EMBL" id="CP022753">
    <property type="protein sequence ID" value="ASU83606.1"/>
    <property type="molecule type" value="Genomic_DNA"/>
</dbReference>
<name>A0A223S660_9ACTN</name>
<dbReference type="AlphaFoldDB" id="A0A223S660"/>
<evidence type="ECO:0000313" key="3">
    <source>
        <dbReference type="EMBL" id="ASU83606.1"/>
    </source>
</evidence>
<feature type="transmembrane region" description="Helical" evidence="2">
    <location>
        <begin position="142"/>
        <end position="158"/>
    </location>
</feature>
<proteinExistence type="predicted"/>
<dbReference type="RefSeq" id="WP_017616782.1">
    <property type="nucleotide sequence ID" value="NZ_ANBG01000023.1"/>
</dbReference>
<evidence type="ECO:0000256" key="1">
    <source>
        <dbReference type="SAM" id="MobiDB-lite"/>
    </source>
</evidence>
<evidence type="ECO:0000256" key="2">
    <source>
        <dbReference type="SAM" id="Phobius"/>
    </source>
</evidence>
<dbReference type="KEGG" id="ngv:CDO52_13110"/>
<feature type="region of interest" description="Disordered" evidence="1">
    <location>
        <begin position="304"/>
        <end position="364"/>
    </location>
</feature>
<feature type="transmembrane region" description="Helical" evidence="2">
    <location>
        <begin position="164"/>
        <end position="185"/>
    </location>
</feature>
<feature type="compositionally biased region" description="Basic and acidic residues" evidence="1">
    <location>
        <begin position="336"/>
        <end position="345"/>
    </location>
</feature>
<feature type="region of interest" description="Disordered" evidence="1">
    <location>
        <begin position="444"/>
        <end position="493"/>
    </location>
</feature>
<feature type="transmembrane region" description="Helical" evidence="2">
    <location>
        <begin position="65"/>
        <end position="90"/>
    </location>
</feature>
<gene>
    <name evidence="3" type="ORF">CDO52_13110</name>
</gene>
<sequence>MNTTDLRGLAAPAVEWITGPLVRVALVLALCLVLIAVAQWMLRRMLRHWQDRDHPAGGLERGDRVAIAVIISLAFVFVSVAFAMSAAALHDSATWLEDTAIPINGGDLRILFPLVLDGLIVLFLALDLWTEWRKMRHPYYRWVAYGLSVLTLYLNVSHGEDGSLFGHAAPPLGVIVISEGLAIWIRSMAKLIDTGKTTDRVPMGHWIARPASAFRVSRLMLGWNITSYEAAVEMERRRSMAKAMLRQQYGDAWRRATPEHVRWMLNNGHDLDVAYDLTRALTRQRVAMTPEEVAAVASLPDATPQIHVADTRRDSNGQATGARDTRSLMSRLLVRSGHDRLDTGRDTPALSEGDTPPALEATGDTAQVTADVAPVSQGTRLLEEGDTTPRQPGAGPSRPVASLTDMADRDKQVVAWLVGSPDMSGAEIGRRVGATAKTGQRLRKRLLPVAEAQRDTGTDTTPPGEESGQTTRDSDTAGVLPKGVRVKHWKRSS</sequence>
<dbReference type="Pfam" id="PF10935">
    <property type="entry name" value="DUF2637"/>
    <property type="match status" value="1"/>
</dbReference>
<keyword evidence="4" id="KW-1185">Reference proteome</keyword>
<evidence type="ECO:0000313" key="4">
    <source>
        <dbReference type="Proteomes" id="UP000215005"/>
    </source>
</evidence>
<feature type="transmembrane region" description="Helical" evidence="2">
    <location>
        <begin position="20"/>
        <end position="42"/>
    </location>
</feature>
<feature type="region of interest" description="Disordered" evidence="1">
    <location>
        <begin position="381"/>
        <end position="405"/>
    </location>
</feature>
<reference evidence="3 4" key="1">
    <citation type="submission" date="2017-08" db="EMBL/GenBank/DDBJ databases">
        <title>The complete genome sequence of Nocardiopsis gilva YIM 90087.</title>
        <authorList>
            <person name="Yin M."/>
            <person name="Tang S."/>
        </authorList>
    </citation>
    <scope>NUCLEOTIDE SEQUENCE [LARGE SCALE GENOMIC DNA]</scope>
    <source>
        <strain evidence="3 4">YIM 90087</strain>
    </source>
</reference>
<feature type="compositionally biased region" description="Basic residues" evidence="1">
    <location>
        <begin position="484"/>
        <end position="493"/>
    </location>
</feature>
<protein>
    <submittedName>
        <fullName evidence="3">DUF2637 domain-containing protein</fullName>
    </submittedName>
</protein>
<accession>A0A223S660</accession>
<keyword evidence="2" id="KW-1133">Transmembrane helix</keyword>
<dbReference type="Proteomes" id="UP000215005">
    <property type="component" value="Chromosome"/>
</dbReference>